<name>A0A0H2RRT8_9AGAM</name>
<protein>
    <submittedName>
        <fullName evidence="1">Uncharacterized protein</fullName>
    </submittedName>
</protein>
<sequence length="149" mass="16442">MAFPAHAFCQYYYSIGVTISRQSMEYVVPSPMITFLDDLCDDAGELYLRQANHASASLGPDMHFPLSTHSLLTLMSVGGGEAFTSKRMLVRTFGDFVYGMSLTYSAPGLANPGNNYLTPYFLIRLILSALHLSHPRRHSTEVLAPNSTT</sequence>
<dbReference type="AlphaFoldDB" id="A0A0H2RRT8"/>
<reference evidence="1 2" key="1">
    <citation type="submission" date="2015-04" db="EMBL/GenBank/DDBJ databases">
        <title>Complete genome sequence of Schizopora paradoxa KUC8140, a cosmopolitan wood degrader in East Asia.</title>
        <authorList>
            <consortium name="DOE Joint Genome Institute"/>
            <person name="Min B."/>
            <person name="Park H."/>
            <person name="Jang Y."/>
            <person name="Kim J.-J."/>
            <person name="Kim K.H."/>
            <person name="Pangilinan J."/>
            <person name="Lipzen A."/>
            <person name="Riley R."/>
            <person name="Grigoriev I.V."/>
            <person name="Spatafora J.W."/>
            <person name="Choi I.-G."/>
        </authorList>
    </citation>
    <scope>NUCLEOTIDE SEQUENCE [LARGE SCALE GENOMIC DNA]</scope>
    <source>
        <strain evidence="1 2">KUC8140</strain>
    </source>
</reference>
<keyword evidence="2" id="KW-1185">Reference proteome</keyword>
<dbReference type="EMBL" id="KQ085942">
    <property type="protein sequence ID" value="KLO14559.1"/>
    <property type="molecule type" value="Genomic_DNA"/>
</dbReference>
<organism evidence="1 2">
    <name type="scientific">Schizopora paradoxa</name>
    <dbReference type="NCBI Taxonomy" id="27342"/>
    <lineage>
        <taxon>Eukaryota</taxon>
        <taxon>Fungi</taxon>
        <taxon>Dikarya</taxon>
        <taxon>Basidiomycota</taxon>
        <taxon>Agaricomycotina</taxon>
        <taxon>Agaricomycetes</taxon>
        <taxon>Hymenochaetales</taxon>
        <taxon>Schizoporaceae</taxon>
        <taxon>Schizopora</taxon>
    </lineage>
</organism>
<evidence type="ECO:0000313" key="1">
    <source>
        <dbReference type="EMBL" id="KLO14559.1"/>
    </source>
</evidence>
<gene>
    <name evidence="1" type="ORF">SCHPADRAFT_927818</name>
</gene>
<proteinExistence type="predicted"/>
<dbReference type="InParanoid" id="A0A0H2RRT8"/>
<accession>A0A0H2RRT8</accession>
<dbReference type="Proteomes" id="UP000053477">
    <property type="component" value="Unassembled WGS sequence"/>
</dbReference>
<evidence type="ECO:0000313" key="2">
    <source>
        <dbReference type="Proteomes" id="UP000053477"/>
    </source>
</evidence>
<dbReference type="OrthoDB" id="312874at2759"/>